<dbReference type="AlphaFoldDB" id="A0A2U1J516"/>
<dbReference type="GO" id="GO:0004252">
    <property type="term" value="F:serine-type endopeptidase activity"/>
    <property type="evidence" value="ECO:0007669"/>
    <property type="project" value="InterPro"/>
</dbReference>
<dbReference type="Gene3D" id="2.10.109.10">
    <property type="entry name" value="Umud Fragment, subunit A"/>
    <property type="match status" value="1"/>
</dbReference>
<dbReference type="PRINTS" id="PR00727">
    <property type="entry name" value="LEADERPTASE"/>
</dbReference>
<keyword evidence="5" id="KW-0472">Membrane</keyword>
<comment type="subcellular location">
    <subcellularLocation>
        <location evidence="1">Mitochondrion inner membrane</location>
    </subcellularLocation>
</comment>
<sequence length="113" mass="12323">MLPTINTQGDWVVVNKLFGNRFKSLKTGDIVISTSPLDPGRLVIKRIAGMEQDIVDLGLVKKKVNTSLNTTEVPKGHLWLSGDNPSGSTDSRNYGAVPMAMIVGKVIYIIKKD</sequence>
<keyword evidence="9" id="KW-1185">Reference proteome</keyword>
<protein>
    <recommendedName>
        <fullName evidence="7">Peptidase S26 domain-containing protein</fullName>
    </recommendedName>
</protein>
<reference evidence="8 9" key="1">
    <citation type="journal article" date="2018" name="MBio">
        <title>Comparative Genomics Reveals the Core Gene Toolbox for the Fungus-Insect Symbiosis.</title>
        <authorList>
            <person name="Wang Y."/>
            <person name="Stata M."/>
            <person name="Wang W."/>
            <person name="Stajich J.E."/>
            <person name="White M.M."/>
            <person name="Moncalvo J.M."/>
        </authorList>
    </citation>
    <scope>NUCLEOTIDE SEQUENCE [LARGE SCALE GENOMIC DNA]</scope>
    <source>
        <strain evidence="8 9">AUS-126-30</strain>
    </source>
</reference>
<dbReference type="PANTHER" id="PTHR12383:SF16">
    <property type="entry name" value="MITOCHONDRIAL INNER MEMBRANE PROTEASE SUBUNIT 1"/>
    <property type="match status" value="1"/>
</dbReference>
<dbReference type="PANTHER" id="PTHR12383">
    <property type="entry name" value="PROTEASE FAMILY S26 MITOCHONDRIAL INNER MEMBRANE PROTEASE-RELATED"/>
    <property type="match status" value="1"/>
</dbReference>
<evidence type="ECO:0000256" key="3">
    <source>
        <dbReference type="ARBA" id="ARBA00022801"/>
    </source>
</evidence>
<evidence type="ECO:0000256" key="2">
    <source>
        <dbReference type="ARBA" id="ARBA00022792"/>
    </source>
</evidence>
<dbReference type="InterPro" id="IPR036286">
    <property type="entry name" value="LexA/Signal_pep-like_sf"/>
</dbReference>
<evidence type="ECO:0000256" key="1">
    <source>
        <dbReference type="ARBA" id="ARBA00004273"/>
    </source>
</evidence>
<name>A0A2U1J516_SMIAN</name>
<dbReference type="SUPFAM" id="SSF51306">
    <property type="entry name" value="LexA/Signal peptidase"/>
    <property type="match status" value="1"/>
</dbReference>
<dbReference type="Pfam" id="PF10502">
    <property type="entry name" value="Peptidase_S26"/>
    <property type="match status" value="2"/>
</dbReference>
<feature type="domain" description="Peptidase S26" evidence="7">
    <location>
        <begin position="64"/>
        <end position="109"/>
    </location>
</feature>
<feature type="domain" description="Peptidase S26" evidence="7">
    <location>
        <begin position="2"/>
        <end position="55"/>
    </location>
</feature>
<comment type="similarity">
    <text evidence="6">Belongs to the peptidase S26 family. IMP1 subfamily.</text>
</comment>
<keyword evidence="3" id="KW-0378">Hydrolase</keyword>
<dbReference type="InterPro" id="IPR000223">
    <property type="entry name" value="Pept_S26A_signal_pept_1"/>
</dbReference>
<dbReference type="Proteomes" id="UP000245591">
    <property type="component" value="Unassembled WGS sequence"/>
</dbReference>
<evidence type="ECO:0000256" key="5">
    <source>
        <dbReference type="ARBA" id="ARBA00023136"/>
    </source>
</evidence>
<proteinExistence type="inferred from homology"/>
<evidence type="ECO:0000259" key="7">
    <source>
        <dbReference type="Pfam" id="PF10502"/>
    </source>
</evidence>
<evidence type="ECO:0000256" key="4">
    <source>
        <dbReference type="ARBA" id="ARBA00023128"/>
    </source>
</evidence>
<dbReference type="GO" id="GO:0042720">
    <property type="term" value="C:mitochondrial inner membrane peptidase complex"/>
    <property type="evidence" value="ECO:0007669"/>
    <property type="project" value="TreeGrafter"/>
</dbReference>
<accession>A0A2U1J516</accession>
<dbReference type="CDD" id="cd06530">
    <property type="entry name" value="S26_SPase_I"/>
    <property type="match status" value="1"/>
</dbReference>
<organism evidence="8 9">
    <name type="scientific">Smittium angustum</name>
    <dbReference type="NCBI Taxonomy" id="133377"/>
    <lineage>
        <taxon>Eukaryota</taxon>
        <taxon>Fungi</taxon>
        <taxon>Fungi incertae sedis</taxon>
        <taxon>Zoopagomycota</taxon>
        <taxon>Kickxellomycotina</taxon>
        <taxon>Harpellomycetes</taxon>
        <taxon>Harpellales</taxon>
        <taxon>Legeriomycetaceae</taxon>
        <taxon>Smittium</taxon>
    </lineage>
</organism>
<dbReference type="EMBL" id="MBFU01000354">
    <property type="protein sequence ID" value="PWA00176.1"/>
    <property type="molecule type" value="Genomic_DNA"/>
</dbReference>
<evidence type="ECO:0000256" key="6">
    <source>
        <dbReference type="ARBA" id="ARBA00038445"/>
    </source>
</evidence>
<dbReference type="InterPro" id="IPR052064">
    <property type="entry name" value="Mito_IMP1_subunit"/>
</dbReference>
<keyword evidence="4" id="KW-0496">Mitochondrion</keyword>
<dbReference type="GO" id="GO:0006627">
    <property type="term" value="P:protein processing involved in protein targeting to mitochondrion"/>
    <property type="evidence" value="ECO:0007669"/>
    <property type="project" value="TreeGrafter"/>
</dbReference>
<evidence type="ECO:0000313" key="8">
    <source>
        <dbReference type="EMBL" id="PWA00176.1"/>
    </source>
</evidence>
<keyword evidence="2" id="KW-0999">Mitochondrion inner membrane</keyword>
<evidence type="ECO:0000313" key="9">
    <source>
        <dbReference type="Proteomes" id="UP000245591"/>
    </source>
</evidence>
<dbReference type="GO" id="GO:0006465">
    <property type="term" value="P:signal peptide processing"/>
    <property type="evidence" value="ECO:0007669"/>
    <property type="project" value="InterPro"/>
</dbReference>
<comment type="caution">
    <text evidence="8">The sequence shown here is derived from an EMBL/GenBank/DDBJ whole genome shotgun (WGS) entry which is preliminary data.</text>
</comment>
<gene>
    <name evidence="8" type="ORF">BB558_003767</name>
</gene>
<dbReference type="InterPro" id="IPR019533">
    <property type="entry name" value="Peptidase_S26"/>
</dbReference>